<evidence type="ECO:0000256" key="5">
    <source>
        <dbReference type="ARBA" id="ARBA00022801"/>
    </source>
</evidence>
<dbReference type="Gene3D" id="3.30.2010.10">
    <property type="entry name" value="Metalloproteases ('zincins'), catalytic domain"/>
    <property type="match status" value="1"/>
</dbReference>
<dbReference type="InterPro" id="IPR050083">
    <property type="entry name" value="HtpX_protease"/>
</dbReference>
<evidence type="ECO:0000313" key="14">
    <source>
        <dbReference type="Proteomes" id="UP000261931"/>
    </source>
</evidence>
<sequence length="341" mass="37274">MRFIDSQREARARSRRLVAAFGLTVLLLVLAVNAALAVGWLLSGPLWLAGGWYFPRHFWAVNTGVTLLFVLGGWWLETSQLEHQGGVRLAERMGARAARPSGRLDEQRFVNIVDELSIASGLPRPTAMVVARDQAINAFATGWTPQDAVVAVTQGALDHLTREELQGLVAHELGHIGEGDTRLNLRLAGMVFGLEMVHRLGQRLAEPGEDGRRFMGALMGLCLMGVGWLGWVAGHALQAAVSRQREYLADARAVQWTRSRDGLGGVLRKVMTQQREGLPSRAVGPSLQHLLLVGNGHGALARRFDSHPPLAERVRRIYGRHMGPLPLPAQRTVGDPTVVHA</sequence>
<keyword evidence="3 11" id="KW-0812">Transmembrane</keyword>
<evidence type="ECO:0000256" key="8">
    <source>
        <dbReference type="ARBA" id="ARBA00023049"/>
    </source>
</evidence>
<dbReference type="AlphaFoldDB" id="A0A372EKQ6"/>
<accession>A0A372EKQ6</accession>
<dbReference type="EMBL" id="QVLS01000004">
    <property type="protein sequence ID" value="RFP79615.1"/>
    <property type="molecule type" value="Genomic_DNA"/>
</dbReference>
<keyword evidence="4" id="KW-0479">Metal-binding</keyword>
<organism evidence="13 14">
    <name type="scientific">Hydrogenophaga borbori</name>
    <dbReference type="NCBI Taxonomy" id="2294117"/>
    <lineage>
        <taxon>Bacteria</taxon>
        <taxon>Pseudomonadati</taxon>
        <taxon>Pseudomonadota</taxon>
        <taxon>Betaproteobacteria</taxon>
        <taxon>Burkholderiales</taxon>
        <taxon>Comamonadaceae</taxon>
        <taxon>Hydrogenophaga</taxon>
    </lineage>
</organism>
<dbReference type="InterPro" id="IPR001915">
    <property type="entry name" value="Peptidase_M48"/>
</dbReference>
<protein>
    <submittedName>
        <fullName evidence="13">Peptidase M48</fullName>
    </submittedName>
</protein>
<evidence type="ECO:0000256" key="4">
    <source>
        <dbReference type="ARBA" id="ARBA00022723"/>
    </source>
</evidence>
<evidence type="ECO:0000256" key="9">
    <source>
        <dbReference type="ARBA" id="ARBA00023136"/>
    </source>
</evidence>
<dbReference type="PANTHER" id="PTHR43221">
    <property type="entry name" value="PROTEASE HTPX"/>
    <property type="match status" value="1"/>
</dbReference>
<keyword evidence="5 10" id="KW-0378">Hydrolase</keyword>
<reference evidence="13 14" key="1">
    <citation type="submission" date="2018-08" db="EMBL/GenBank/DDBJ databases">
        <title>Hydrogenophaga sp. LA-38 isolated from sludge.</title>
        <authorList>
            <person name="Im W.-T."/>
        </authorList>
    </citation>
    <scope>NUCLEOTIDE SEQUENCE [LARGE SCALE GENOMIC DNA]</scope>
    <source>
        <strain evidence="13 14">LA-38</strain>
    </source>
</reference>
<dbReference type="GO" id="GO:0004222">
    <property type="term" value="F:metalloendopeptidase activity"/>
    <property type="evidence" value="ECO:0007669"/>
    <property type="project" value="InterPro"/>
</dbReference>
<evidence type="ECO:0000313" key="13">
    <source>
        <dbReference type="EMBL" id="RFP79615.1"/>
    </source>
</evidence>
<dbReference type="GO" id="GO:0046872">
    <property type="term" value="F:metal ion binding"/>
    <property type="evidence" value="ECO:0007669"/>
    <property type="project" value="UniProtKB-KW"/>
</dbReference>
<keyword evidence="6 10" id="KW-0862">Zinc</keyword>
<dbReference type="GO" id="GO:0006508">
    <property type="term" value="P:proteolysis"/>
    <property type="evidence" value="ECO:0007669"/>
    <property type="project" value="UniProtKB-KW"/>
</dbReference>
<name>A0A372EKQ6_9BURK</name>
<keyword evidence="1" id="KW-1003">Cell membrane</keyword>
<feature type="domain" description="Peptidase M48" evidence="12">
    <location>
        <begin position="106"/>
        <end position="318"/>
    </location>
</feature>
<keyword evidence="14" id="KW-1185">Reference proteome</keyword>
<dbReference type="PANTHER" id="PTHR43221:SF2">
    <property type="entry name" value="PROTEASE HTPX HOMOLOG"/>
    <property type="match status" value="1"/>
</dbReference>
<keyword evidence="8 10" id="KW-0482">Metalloprotease</keyword>
<evidence type="ECO:0000256" key="7">
    <source>
        <dbReference type="ARBA" id="ARBA00022989"/>
    </source>
</evidence>
<proteinExistence type="inferred from homology"/>
<keyword evidence="7 11" id="KW-1133">Transmembrane helix</keyword>
<evidence type="ECO:0000259" key="12">
    <source>
        <dbReference type="Pfam" id="PF01435"/>
    </source>
</evidence>
<evidence type="ECO:0000256" key="2">
    <source>
        <dbReference type="ARBA" id="ARBA00022670"/>
    </source>
</evidence>
<evidence type="ECO:0000256" key="10">
    <source>
        <dbReference type="RuleBase" id="RU003983"/>
    </source>
</evidence>
<comment type="cofactor">
    <cofactor evidence="10">
        <name>Zn(2+)</name>
        <dbReference type="ChEBI" id="CHEBI:29105"/>
    </cofactor>
    <text evidence="10">Binds 1 zinc ion per subunit.</text>
</comment>
<gene>
    <name evidence="13" type="ORF">DY262_08710</name>
</gene>
<comment type="similarity">
    <text evidence="10">Belongs to the peptidase M48 family.</text>
</comment>
<evidence type="ECO:0000256" key="6">
    <source>
        <dbReference type="ARBA" id="ARBA00022833"/>
    </source>
</evidence>
<feature type="transmembrane region" description="Helical" evidence="11">
    <location>
        <begin position="214"/>
        <end position="234"/>
    </location>
</feature>
<evidence type="ECO:0000256" key="11">
    <source>
        <dbReference type="SAM" id="Phobius"/>
    </source>
</evidence>
<dbReference type="Pfam" id="PF01435">
    <property type="entry name" value="Peptidase_M48"/>
    <property type="match status" value="1"/>
</dbReference>
<dbReference type="Proteomes" id="UP000261931">
    <property type="component" value="Unassembled WGS sequence"/>
</dbReference>
<feature type="transmembrane region" description="Helical" evidence="11">
    <location>
        <begin position="58"/>
        <end position="76"/>
    </location>
</feature>
<evidence type="ECO:0000256" key="3">
    <source>
        <dbReference type="ARBA" id="ARBA00022692"/>
    </source>
</evidence>
<dbReference type="RefSeq" id="WP_116958547.1">
    <property type="nucleotide sequence ID" value="NZ_QVLS01000004.1"/>
</dbReference>
<comment type="caution">
    <text evidence="13">The sequence shown here is derived from an EMBL/GenBank/DDBJ whole genome shotgun (WGS) entry which is preliminary data.</text>
</comment>
<keyword evidence="2 10" id="KW-0645">Protease</keyword>
<evidence type="ECO:0000256" key="1">
    <source>
        <dbReference type="ARBA" id="ARBA00022475"/>
    </source>
</evidence>
<keyword evidence="9 11" id="KW-0472">Membrane</keyword>